<protein>
    <submittedName>
        <fullName evidence="7">TetR family transcriptional regulator</fullName>
    </submittedName>
</protein>
<evidence type="ECO:0000256" key="3">
    <source>
        <dbReference type="ARBA" id="ARBA00023125"/>
    </source>
</evidence>
<comment type="caution">
    <text evidence="7">The sequence shown here is derived from an EMBL/GenBank/DDBJ whole genome shotgun (WGS) entry which is preliminary data.</text>
</comment>
<dbReference type="PANTHER" id="PTHR47506:SF6">
    <property type="entry name" value="HTH-TYPE TRANSCRIPTIONAL REPRESSOR NEMR"/>
    <property type="match status" value="1"/>
</dbReference>
<dbReference type="RefSeq" id="WP_006110831.1">
    <property type="nucleotide sequence ID" value="NZ_AOIO01000040.1"/>
</dbReference>
<evidence type="ECO:0000256" key="2">
    <source>
        <dbReference type="ARBA" id="ARBA00023015"/>
    </source>
</evidence>
<keyword evidence="3 5" id="KW-0238">DNA-binding</keyword>
<reference evidence="7 8" key="1">
    <citation type="journal article" date="2014" name="PLoS Genet.">
        <title>Phylogenetically driven sequencing of extremely halophilic archaea reveals strategies for static and dynamic osmo-response.</title>
        <authorList>
            <person name="Becker E.A."/>
            <person name="Seitzer P.M."/>
            <person name="Tritt A."/>
            <person name="Larsen D."/>
            <person name="Krusor M."/>
            <person name="Yao A.I."/>
            <person name="Wu D."/>
            <person name="Madern D."/>
            <person name="Eisen J.A."/>
            <person name="Darling A.E."/>
            <person name="Facciotti M.T."/>
        </authorList>
    </citation>
    <scope>NUCLEOTIDE SEQUENCE [LARGE SCALE GENOMIC DNA]</scope>
    <source>
        <strain evidence="7 8">DSM 12278</strain>
    </source>
</reference>
<sequence length="203" mass="22935">MDAPDPFESSPDETRTEMMKATYDALQKHGYSDLTIQRIGDEFPKSKSLIYQHYDGKDELLVAFLEFLLERFKADVPTDGADDAREQLRMIVEYSLGSFDADHADFLGALTALRGQAPYDDAYRNQFADADDFFREHLADIVRTGVEQGVFRPVNPERTAAFLLATINGAQTQRVTTGSDDPIRAARDELVDYIRTQLVVEDQ</sequence>
<dbReference type="Proteomes" id="UP000011554">
    <property type="component" value="Unassembled WGS sequence"/>
</dbReference>
<feature type="DNA-binding region" description="H-T-H motif" evidence="5">
    <location>
        <begin position="35"/>
        <end position="54"/>
    </location>
</feature>
<dbReference type="STRING" id="29540.C481_18645"/>
<dbReference type="PROSITE" id="PS50977">
    <property type="entry name" value="HTH_TETR_2"/>
    <property type="match status" value="1"/>
</dbReference>
<keyword evidence="1" id="KW-0678">Repressor</keyword>
<dbReference type="Pfam" id="PF00440">
    <property type="entry name" value="TetR_N"/>
    <property type="match status" value="1"/>
</dbReference>
<dbReference type="GO" id="GO:0003677">
    <property type="term" value="F:DNA binding"/>
    <property type="evidence" value="ECO:0007669"/>
    <property type="project" value="UniProtKB-UniRule"/>
</dbReference>
<dbReference type="AlphaFoldDB" id="M0AKT5"/>
<dbReference type="Pfam" id="PF13977">
    <property type="entry name" value="TetR_C_6"/>
    <property type="match status" value="1"/>
</dbReference>
<feature type="domain" description="HTH tetR-type" evidence="6">
    <location>
        <begin position="12"/>
        <end position="72"/>
    </location>
</feature>
<dbReference type="Gene3D" id="1.10.357.10">
    <property type="entry name" value="Tetracycline Repressor, domain 2"/>
    <property type="match status" value="1"/>
</dbReference>
<evidence type="ECO:0000256" key="4">
    <source>
        <dbReference type="ARBA" id="ARBA00023163"/>
    </source>
</evidence>
<evidence type="ECO:0000259" key="6">
    <source>
        <dbReference type="PROSITE" id="PS50977"/>
    </source>
</evidence>
<accession>M0AKT5</accession>
<dbReference type="InterPro" id="IPR001647">
    <property type="entry name" value="HTH_TetR"/>
</dbReference>
<dbReference type="SUPFAM" id="SSF48498">
    <property type="entry name" value="Tetracyclin repressor-like, C-terminal domain"/>
    <property type="match status" value="1"/>
</dbReference>
<gene>
    <name evidence="7" type="ORF">C481_18645</name>
</gene>
<dbReference type="EMBL" id="AOIO01000040">
    <property type="protein sequence ID" value="ELY97983.1"/>
    <property type="molecule type" value="Genomic_DNA"/>
</dbReference>
<dbReference type="OrthoDB" id="135877at2157"/>
<evidence type="ECO:0000256" key="1">
    <source>
        <dbReference type="ARBA" id="ARBA00022491"/>
    </source>
</evidence>
<dbReference type="eggNOG" id="arCOG02646">
    <property type="taxonomic scope" value="Archaea"/>
</dbReference>
<dbReference type="SUPFAM" id="SSF46689">
    <property type="entry name" value="Homeodomain-like"/>
    <property type="match status" value="1"/>
</dbReference>
<dbReference type="PANTHER" id="PTHR47506">
    <property type="entry name" value="TRANSCRIPTIONAL REGULATORY PROTEIN"/>
    <property type="match status" value="1"/>
</dbReference>
<name>M0AKT5_NATA1</name>
<organism evidence="7 8">
    <name type="scientific">Natrialba asiatica (strain ATCC 700177 / DSM 12278 / JCM 9576 / FERM P-10747 / NBRC 102637 / 172P1)</name>
    <dbReference type="NCBI Taxonomy" id="29540"/>
    <lineage>
        <taxon>Archaea</taxon>
        <taxon>Methanobacteriati</taxon>
        <taxon>Methanobacteriota</taxon>
        <taxon>Stenosarchaea group</taxon>
        <taxon>Halobacteria</taxon>
        <taxon>Halobacteriales</taxon>
        <taxon>Natrialbaceae</taxon>
        <taxon>Natrialba</taxon>
    </lineage>
</organism>
<dbReference type="PATRIC" id="fig|29540.5.peg.3799"/>
<dbReference type="InterPro" id="IPR039538">
    <property type="entry name" value="BetI_C"/>
</dbReference>
<evidence type="ECO:0000313" key="8">
    <source>
        <dbReference type="Proteomes" id="UP000011554"/>
    </source>
</evidence>
<evidence type="ECO:0000313" key="7">
    <source>
        <dbReference type="EMBL" id="ELY97983.1"/>
    </source>
</evidence>
<keyword evidence="4" id="KW-0804">Transcription</keyword>
<keyword evidence="2" id="KW-0805">Transcription regulation</keyword>
<proteinExistence type="predicted"/>
<dbReference type="InterPro" id="IPR036271">
    <property type="entry name" value="Tet_transcr_reg_TetR-rel_C_sf"/>
</dbReference>
<evidence type="ECO:0000256" key="5">
    <source>
        <dbReference type="PROSITE-ProRule" id="PRU00335"/>
    </source>
</evidence>
<dbReference type="InterPro" id="IPR009057">
    <property type="entry name" value="Homeodomain-like_sf"/>
</dbReference>
<keyword evidence="8" id="KW-1185">Reference proteome</keyword>